<dbReference type="EC" id="2.7.7.65" evidence="4"/>
<accession>A0ABS9ET13</accession>
<protein>
    <submittedName>
        <fullName evidence="4">Diguanylate cyclase</fullName>
        <ecNumber evidence="4">2.7.7.65</ecNumber>
    </submittedName>
</protein>
<feature type="domain" description="GGDEF" evidence="3">
    <location>
        <begin position="364"/>
        <end position="495"/>
    </location>
</feature>
<dbReference type="InterPro" id="IPR050469">
    <property type="entry name" value="Diguanylate_Cyclase"/>
</dbReference>
<dbReference type="EMBL" id="JAKGUD010000012">
    <property type="protein sequence ID" value="MCF4143252.1"/>
    <property type="molecule type" value="Genomic_DNA"/>
</dbReference>
<dbReference type="InterPro" id="IPR001638">
    <property type="entry name" value="Solute-binding_3/MltF_N"/>
</dbReference>
<name>A0ABS9ET13_9BACT</name>
<dbReference type="PROSITE" id="PS50887">
    <property type="entry name" value="GGDEF"/>
    <property type="match status" value="1"/>
</dbReference>
<dbReference type="CDD" id="cd01949">
    <property type="entry name" value="GGDEF"/>
    <property type="match status" value="1"/>
</dbReference>
<dbReference type="Gene3D" id="3.40.190.10">
    <property type="entry name" value="Periplasmic binding protein-like II"/>
    <property type="match status" value="2"/>
</dbReference>
<evidence type="ECO:0000256" key="1">
    <source>
        <dbReference type="SAM" id="Coils"/>
    </source>
</evidence>
<dbReference type="PANTHER" id="PTHR45138:SF9">
    <property type="entry name" value="DIGUANYLATE CYCLASE DGCM-RELATED"/>
    <property type="match status" value="1"/>
</dbReference>
<keyword evidence="1" id="KW-0175">Coiled coil</keyword>
<reference evidence="4 5" key="1">
    <citation type="submission" date="2022-01" db="EMBL/GenBank/DDBJ databases">
        <title>Dethiosulfovibrio faecalis sp. nov., a novel proteolytic, non-sulfur-reducing bacterium isolated from a marine aquaculture solid waste bioreactor.</title>
        <authorList>
            <person name="Grabowski S."/>
            <person name="Apolinario E."/>
            <person name="Schneider N."/>
            <person name="Marshall C.W."/>
            <person name="Sowers K.R."/>
        </authorList>
    </citation>
    <scope>NUCLEOTIDE SEQUENCE [LARGE SCALE GENOMIC DNA]</scope>
    <source>
        <strain evidence="4 5">DSM 12537</strain>
    </source>
</reference>
<dbReference type="InterPro" id="IPR000160">
    <property type="entry name" value="GGDEF_dom"/>
</dbReference>
<proteinExistence type="predicted"/>
<keyword evidence="4" id="KW-0808">Transferase</keyword>
<organism evidence="4 5">
    <name type="scientific">Dethiosulfovibrio marinus</name>
    <dbReference type="NCBI Taxonomy" id="133532"/>
    <lineage>
        <taxon>Bacteria</taxon>
        <taxon>Thermotogati</taxon>
        <taxon>Synergistota</taxon>
        <taxon>Synergistia</taxon>
        <taxon>Synergistales</taxon>
        <taxon>Dethiosulfovibrionaceae</taxon>
        <taxon>Dethiosulfovibrio</taxon>
    </lineage>
</organism>
<dbReference type="Pfam" id="PF00990">
    <property type="entry name" value="GGDEF"/>
    <property type="match status" value="1"/>
</dbReference>
<dbReference type="InterPro" id="IPR043128">
    <property type="entry name" value="Rev_trsase/Diguanyl_cyclase"/>
</dbReference>
<dbReference type="InterPro" id="IPR029787">
    <property type="entry name" value="Nucleotide_cyclase"/>
</dbReference>
<dbReference type="NCBIfam" id="TIGR00254">
    <property type="entry name" value="GGDEF"/>
    <property type="match status" value="1"/>
</dbReference>
<dbReference type="SUPFAM" id="SSF55073">
    <property type="entry name" value="Nucleotide cyclase"/>
    <property type="match status" value="1"/>
</dbReference>
<keyword evidence="2" id="KW-1133">Transmembrane helix</keyword>
<dbReference type="SUPFAM" id="SSF53850">
    <property type="entry name" value="Periplasmic binding protein-like II"/>
    <property type="match status" value="1"/>
</dbReference>
<keyword evidence="5" id="KW-1185">Reference proteome</keyword>
<feature type="coiled-coil region" evidence="1">
    <location>
        <begin position="303"/>
        <end position="337"/>
    </location>
</feature>
<evidence type="ECO:0000313" key="4">
    <source>
        <dbReference type="EMBL" id="MCF4143252.1"/>
    </source>
</evidence>
<dbReference type="SMART" id="SM00267">
    <property type="entry name" value="GGDEF"/>
    <property type="match status" value="1"/>
</dbReference>
<dbReference type="RefSeq" id="WP_236099954.1">
    <property type="nucleotide sequence ID" value="NZ_JAKGUD010000012.1"/>
</dbReference>
<keyword evidence="2" id="KW-0812">Transmembrane</keyword>
<dbReference type="Proteomes" id="UP001200430">
    <property type="component" value="Unassembled WGS sequence"/>
</dbReference>
<dbReference type="Pfam" id="PF00497">
    <property type="entry name" value="SBP_bac_3"/>
    <property type="match status" value="1"/>
</dbReference>
<keyword evidence="2" id="KW-0472">Membrane</keyword>
<evidence type="ECO:0000313" key="5">
    <source>
        <dbReference type="Proteomes" id="UP001200430"/>
    </source>
</evidence>
<feature type="transmembrane region" description="Helical" evidence="2">
    <location>
        <begin position="281"/>
        <end position="304"/>
    </location>
</feature>
<dbReference type="CDD" id="cd13708">
    <property type="entry name" value="PBP2_BvgS_like_1"/>
    <property type="match status" value="1"/>
</dbReference>
<dbReference type="GO" id="GO:0052621">
    <property type="term" value="F:diguanylate cyclase activity"/>
    <property type="evidence" value="ECO:0007669"/>
    <property type="project" value="UniProtKB-EC"/>
</dbReference>
<comment type="caution">
    <text evidence="4">The sequence shown here is derived from an EMBL/GenBank/DDBJ whole genome shotgun (WGS) entry which is preliminary data.</text>
</comment>
<evidence type="ECO:0000256" key="2">
    <source>
        <dbReference type="SAM" id="Phobius"/>
    </source>
</evidence>
<dbReference type="SMART" id="SM00062">
    <property type="entry name" value="PBPb"/>
    <property type="match status" value="1"/>
</dbReference>
<gene>
    <name evidence="4" type="ORF">L2W38_10555</name>
</gene>
<dbReference type="PANTHER" id="PTHR45138">
    <property type="entry name" value="REGULATORY COMPONENTS OF SENSORY TRANSDUCTION SYSTEM"/>
    <property type="match status" value="1"/>
</dbReference>
<keyword evidence="4" id="KW-0548">Nucleotidyltransferase</keyword>
<evidence type="ECO:0000259" key="3">
    <source>
        <dbReference type="PROSITE" id="PS50887"/>
    </source>
</evidence>
<sequence>MGRVIRLVFAAAVWCVFFNCSVVYSENLNGLSHLESSVFLSEEEREYLKDRGPIRFSVDPSWAPYEWIDESGEYRGVGSDYVKLLSGKLGVAMELVPTSSWEETLEFVKAGSSDVVPLLNRTEDREKYLGFSSPYVINPAVIVTRGDVSDLAGFMDLAGKTVAVVKGYNVEDILRERYPDLSIVPVANNREGLRMVASGEVFSASAPLLVASLVIEEEGLTTLKLWGHDDFEHRLRMGIRKDDPILLGIMQKAVLSLNLKESSRIFDRWNPLASKGIDQGLFWSIVVLLIVLIASASGVAYRFVRKNDQLRALNRELAKAKAALEEGNRRLELLSKMDHLTGIANRFGIEEFLNRAVHKARRGTPFCVAIGDVDHFKRVNDDYGHQVGDRVLVRLAEILVDAVRAVDLVGRWGGEEFIIVFDDMVERDLFPVTDRIRRVISESDFGLGRPLTVSFGGAAFPAEGDLSLNDLLRTADDALYRAKEDGRNRVAIETPIVVEKDDPVP</sequence>
<dbReference type="Gene3D" id="3.30.70.270">
    <property type="match status" value="1"/>
</dbReference>